<dbReference type="Proteomes" id="UP000295367">
    <property type="component" value="Unassembled WGS sequence"/>
</dbReference>
<organism evidence="2 3">
    <name type="scientific">Sulfurirhabdus autotrophica</name>
    <dbReference type="NCBI Taxonomy" id="1706046"/>
    <lineage>
        <taxon>Bacteria</taxon>
        <taxon>Pseudomonadati</taxon>
        <taxon>Pseudomonadota</taxon>
        <taxon>Betaproteobacteria</taxon>
        <taxon>Nitrosomonadales</taxon>
        <taxon>Sulfuricellaceae</taxon>
        <taxon>Sulfurirhabdus</taxon>
    </lineage>
</organism>
<evidence type="ECO:0000259" key="1">
    <source>
        <dbReference type="Pfam" id="PF00294"/>
    </source>
</evidence>
<dbReference type="InterPro" id="IPR011611">
    <property type="entry name" value="PfkB_dom"/>
</dbReference>
<protein>
    <submittedName>
        <fullName evidence="2">Ketohexokinase</fullName>
    </submittedName>
</protein>
<accession>A0A4R3XS69</accession>
<evidence type="ECO:0000313" key="2">
    <source>
        <dbReference type="EMBL" id="TCV80212.1"/>
    </source>
</evidence>
<keyword evidence="3" id="KW-1185">Reference proteome</keyword>
<name>A0A4R3XS69_9PROT</name>
<evidence type="ECO:0000313" key="3">
    <source>
        <dbReference type="Proteomes" id="UP000295367"/>
    </source>
</evidence>
<dbReference type="InterPro" id="IPR052562">
    <property type="entry name" value="Ketohexokinase-related"/>
</dbReference>
<proteinExistence type="predicted"/>
<dbReference type="SUPFAM" id="SSF53613">
    <property type="entry name" value="Ribokinase-like"/>
    <property type="match status" value="1"/>
</dbReference>
<sequence length="288" mass="31502">MARILGIGVATLDMIFDVARYPSGDEEVRAKNLRVARGGNVANTLVMLSQLGHACSWGGVLAEGLDSNVIVEDLARYEVDLSSCVMHLGRPPTSTIMLSRETGTRTIVHYRDLPEFSAADFDQIVLLPYDWIHFEGRNVPELDKMLKRVKEVRPDIKISLEVEKPRPGLESVFPLADVLLCSHAFAIHAGMNDPHKFLAWLRQRTSRSELLVGWGNDGAYGLDTSGNAHESPAYPPDIVLDTLGAGDTFNASMIDAFVRRLGMKEALDAACRLAGRKCGIEGFAGVVV</sequence>
<keyword evidence="2" id="KW-0418">Kinase</keyword>
<dbReference type="PANTHER" id="PTHR42774:SF3">
    <property type="entry name" value="KETOHEXOKINASE"/>
    <property type="match status" value="1"/>
</dbReference>
<comment type="caution">
    <text evidence="2">The sequence shown here is derived from an EMBL/GenBank/DDBJ whole genome shotgun (WGS) entry which is preliminary data.</text>
</comment>
<dbReference type="GO" id="GO:0016301">
    <property type="term" value="F:kinase activity"/>
    <property type="evidence" value="ECO:0007669"/>
    <property type="project" value="UniProtKB-KW"/>
</dbReference>
<reference evidence="2 3" key="1">
    <citation type="submission" date="2019-03" db="EMBL/GenBank/DDBJ databases">
        <title>Genomic Encyclopedia of Type Strains, Phase IV (KMG-IV): sequencing the most valuable type-strain genomes for metagenomic binning, comparative biology and taxonomic classification.</title>
        <authorList>
            <person name="Goeker M."/>
        </authorList>
    </citation>
    <scope>NUCLEOTIDE SEQUENCE [LARGE SCALE GENOMIC DNA]</scope>
    <source>
        <strain evidence="2 3">DSM 100309</strain>
    </source>
</reference>
<dbReference type="RefSeq" id="WP_132920966.1">
    <property type="nucleotide sequence ID" value="NZ_SMCO01000029.1"/>
</dbReference>
<feature type="domain" description="Carbohydrate kinase PfkB" evidence="1">
    <location>
        <begin position="9"/>
        <end position="275"/>
    </location>
</feature>
<dbReference type="EMBL" id="SMCO01000029">
    <property type="protein sequence ID" value="TCV80212.1"/>
    <property type="molecule type" value="Genomic_DNA"/>
</dbReference>
<dbReference type="InterPro" id="IPR029056">
    <property type="entry name" value="Ribokinase-like"/>
</dbReference>
<dbReference type="AlphaFoldDB" id="A0A4R3XS69"/>
<gene>
    <name evidence="2" type="ORF">EDC63_1291</name>
</gene>
<dbReference type="Gene3D" id="3.40.1190.20">
    <property type="match status" value="1"/>
</dbReference>
<dbReference type="Pfam" id="PF00294">
    <property type="entry name" value="PfkB"/>
    <property type="match status" value="1"/>
</dbReference>
<keyword evidence="2" id="KW-0808">Transferase</keyword>
<dbReference type="OrthoDB" id="9775849at2"/>
<dbReference type="PANTHER" id="PTHR42774">
    <property type="entry name" value="PHOSPHOTRANSFERASE SYSTEM TRANSPORT PROTEIN"/>
    <property type="match status" value="1"/>
</dbReference>